<evidence type="ECO:0000256" key="5">
    <source>
        <dbReference type="ARBA" id="ARBA00022759"/>
    </source>
</evidence>
<evidence type="ECO:0000256" key="9">
    <source>
        <dbReference type="HAMAP-Rule" id="MF_01471"/>
    </source>
</evidence>
<dbReference type="InterPro" id="IPR019199">
    <property type="entry name" value="Virulence_VapD/CRISPR_Cas2"/>
</dbReference>
<evidence type="ECO:0000256" key="8">
    <source>
        <dbReference type="ARBA" id="ARBA00023118"/>
    </source>
</evidence>
<name>A0ABU0J087_9HYPH</name>
<keyword evidence="5 9" id="KW-0255">Endonuclease</keyword>
<evidence type="ECO:0000256" key="2">
    <source>
        <dbReference type="ARBA" id="ARBA00009959"/>
    </source>
</evidence>
<keyword evidence="4" id="KW-0479">Metal-binding</keyword>
<evidence type="ECO:0000313" key="10">
    <source>
        <dbReference type="EMBL" id="MDQ0467678.1"/>
    </source>
</evidence>
<comment type="caution">
    <text evidence="10">The sequence shown here is derived from an EMBL/GenBank/DDBJ whole genome shotgun (WGS) entry which is preliminary data.</text>
</comment>
<evidence type="ECO:0000256" key="6">
    <source>
        <dbReference type="ARBA" id="ARBA00022801"/>
    </source>
</evidence>
<keyword evidence="6 9" id="KW-0378">Hydrolase</keyword>
<comment type="subunit">
    <text evidence="9">Homodimer, forms a heterotetramer with a Cas1 homodimer.</text>
</comment>
<dbReference type="EMBL" id="JAUSVX010000001">
    <property type="protein sequence ID" value="MDQ0467678.1"/>
    <property type="molecule type" value="Genomic_DNA"/>
</dbReference>
<accession>A0ABU0J087</accession>
<proteinExistence type="inferred from homology"/>
<keyword evidence="7" id="KW-0460">Magnesium</keyword>
<keyword evidence="3 9" id="KW-0540">Nuclease</keyword>
<dbReference type="RefSeq" id="WP_307267645.1">
    <property type="nucleotide sequence ID" value="NZ_JAUSVX010000001.1"/>
</dbReference>
<dbReference type="HAMAP" id="MF_01471">
    <property type="entry name" value="Cas2"/>
    <property type="match status" value="1"/>
</dbReference>
<dbReference type="SUPFAM" id="SSF143430">
    <property type="entry name" value="TTP0101/SSO1404-like"/>
    <property type="match status" value="1"/>
</dbReference>
<comment type="similarity">
    <text evidence="2 9">Belongs to the CRISPR-associated endoribonuclease Cas2 protein family.</text>
</comment>
<dbReference type="Pfam" id="PF09827">
    <property type="entry name" value="CRISPR_Cas2"/>
    <property type="match status" value="1"/>
</dbReference>
<dbReference type="EC" id="3.1.-.-" evidence="9"/>
<evidence type="ECO:0000313" key="11">
    <source>
        <dbReference type="Proteomes" id="UP001242480"/>
    </source>
</evidence>
<evidence type="ECO:0000256" key="1">
    <source>
        <dbReference type="ARBA" id="ARBA00001946"/>
    </source>
</evidence>
<dbReference type="InterPro" id="IPR021127">
    <property type="entry name" value="CRISPR_associated_Cas2"/>
</dbReference>
<organism evidence="10 11">
    <name type="scientific">Labrys wisconsinensis</name>
    <dbReference type="NCBI Taxonomy" id="425677"/>
    <lineage>
        <taxon>Bacteria</taxon>
        <taxon>Pseudomonadati</taxon>
        <taxon>Pseudomonadota</taxon>
        <taxon>Alphaproteobacteria</taxon>
        <taxon>Hyphomicrobiales</taxon>
        <taxon>Xanthobacteraceae</taxon>
        <taxon>Labrys</taxon>
    </lineage>
</organism>
<reference evidence="10 11" key="1">
    <citation type="submission" date="2023-07" db="EMBL/GenBank/DDBJ databases">
        <title>Genomic Encyclopedia of Type Strains, Phase IV (KMG-IV): sequencing the most valuable type-strain genomes for metagenomic binning, comparative biology and taxonomic classification.</title>
        <authorList>
            <person name="Goeker M."/>
        </authorList>
    </citation>
    <scope>NUCLEOTIDE SEQUENCE [LARGE SCALE GENOMIC DNA]</scope>
    <source>
        <strain evidence="10 11">DSM 19619</strain>
    </source>
</reference>
<evidence type="ECO:0000256" key="4">
    <source>
        <dbReference type="ARBA" id="ARBA00022723"/>
    </source>
</evidence>
<keyword evidence="11" id="KW-1185">Reference proteome</keyword>
<comment type="function">
    <text evidence="9">CRISPR (clustered regularly interspaced short palindromic repeat), is an adaptive immune system that provides protection against mobile genetic elements (viruses, transposable elements and conjugative plasmids). CRISPR clusters contain sequences complementary to antecedent mobile elements and target invading nucleic acids. CRISPR clusters are transcribed and processed into CRISPR RNA (crRNA). Functions as a ssRNA-specific endoribonuclease. Involved in the integration of spacer DNA into the CRISPR cassette.</text>
</comment>
<keyword evidence="8 9" id="KW-0051">Antiviral defense</keyword>
<dbReference type="Proteomes" id="UP001242480">
    <property type="component" value="Unassembled WGS sequence"/>
</dbReference>
<sequence>MALFDLPVLTKAERKRATKFRQFLLDEGFSMMQFSCYIRYTAGKEQAEAITRRIGRAVPNPGTVEVIWFTDKQYEGIQSFRGRASQPRPSKPDQLTLF</sequence>
<dbReference type="NCBIfam" id="TIGR01573">
    <property type="entry name" value="cas2"/>
    <property type="match status" value="1"/>
</dbReference>
<evidence type="ECO:0000256" key="7">
    <source>
        <dbReference type="ARBA" id="ARBA00022842"/>
    </source>
</evidence>
<protein>
    <recommendedName>
        <fullName evidence="9">CRISPR-associated endoribonuclease Cas2</fullName>
        <ecNumber evidence="9">3.1.-.-</ecNumber>
    </recommendedName>
</protein>
<evidence type="ECO:0000256" key="3">
    <source>
        <dbReference type="ARBA" id="ARBA00022722"/>
    </source>
</evidence>
<comment type="caution">
    <text evidence="9">Lacks conserved residue(s) required for the propagation of feature annotation.</text>
</comment>
<gene>
    <name evidence="9" type="primary">cas2</name>
    <name evidence="10" type="ORF">QO011_000673</name>
</gene>
<comment type="cofactor">
    <cofactor evidence="1">
        <name>Mg(2+)</name>
        <dbReference type="ChEBI" id="CHEBI:18420"/>
    </cofactor>
</comment>